<keyword evidence="1" id="KW-0805">Transcription regulation</keyword>
<feature type="domain" description="Cyclic nucleotide-binding" evidence="5">
    <location>
        <begin position="42"/>
        <end position="162"/>
    </location>
</feature>
<keyword evidence="8" id="KW-1185">Reference proteome</keyword>
<dbReference type="InterPro" id="IPR000595">
    <property type="entry name" value="cNMP-bd_dom"/>
</dbReference>
<dbReference type="SUPFAM" id="SSF51206">
    <property type="entry name" value="cAMP-binding domain-like"/>
    <property type="match status" value="1"/>
</dbReference>
<evidence type="ECO:0000256" key="1">
    <source>
        <dbReference type="ARBA" id="ARBA00023015"/>
    </source>
</evidence>
<dbReference type="EMBL" id="JBHSRS010000002">
    <property type="protein sequence ID" value="MFC6279933.1"/>
    <property type="molecule type" value="Genomic_DNA"/>
</dbReference>
<dbReference type="PROSITE" id="PS51063">
    <property type="entry name" value="HTH_CRP_2"/>
    <property type="match status" value="1"/>
</dbReference>
<dbReference type="InterPro" id="IPR036390">
    <property type="entry name" value="WH_DNA-bd_sf"/>
</dbReference>
<feature type="region of interest" description="Disordered" evidence="4">
    <location>
        <begin position="1"/>
        <end position="21"/>
    </location>
</feature>
<dbReference type="Gene3D" id="1.10.10.10">
    <property type="entry name" value="Winged helix-like DNA-binding domain superfamily/Winged helix DNA-binding domain"/>
    <property type="match status" value="1"/>
</dbReference>
<dbReference type="PRINTS" id="PR00034">
    <property type="entry name" value="HTHCRP"/>
</dbReference>
<keyword evidence="2" id="KW-0238">DNA-binding</keyword>
<organism evidence="7 8">
    <name type="scientific">Polaromonas aquatica</name>
    <dbReference type="NCBI Taxonomy" id="332657"/>
    <lineage>
        <taxon>Bacteria</taxon>
        <taxon>Pseudomonadati</taxon>
        <taxon>Pseudomonadota</taxon>
        <taxon>Betaproteobacteria</taxon>
        <taxon>Burkholderiales</taxon>
        <taxon>Comamonadaceae</taxon>
        <taxon>Polaromonas</taxon>
    </lineage>
</organism>
<evidence type="ECO:0000313" key="8">
    <source>
        <dbReference type="Proteomes" id="UP001596270"/>
    </source>
</evidence>
<evidence type="ECO:0000256" key="2">
    <source>
        <dbReference type="ARBA" id="ARBA00023125"/>
    </source>
</evidence>
<dbReference type="SMART" id="SM00100">
    <property type="entry name" value="cNMP"/>
    <property type="match status" value="1"/>
</dbReference>
<name>A0ABW1TRH6_9BURK</name>
<evidence type="ECO:0000256" key="4">
    <source>
        <dbReference type="SAM" id="MobiDB-lite"/>
    </source>
</evidence>
<dbReference type="SUPFAM" id="SSF46785">
    <property type="entry name" value="Winged helix' DNA-binding domain"/>
    <property type="match status" value="1"/>
</dbReference>
<dbReference type="Pfam" id="PF00027">
    <property type="entry name" value="cNMP_binding"/>
    <property type="match status" value="1"/>
</dbReference>
<evidence type="ECO:0000259" key="5">
    <source>
        <dbReference type="PROSITE" id="PS50042"/>
    </source>
</evidence>
<dbReference type="InterPro" id="IPR012318">
    <property type="entry name" value="HTH_CRP"/>
</dbReference>
<dbReference type="PANTHER" id="PTHR24567:SF68">
    <property type="entry name" value="DNA-BINDING TRANSCRIPTIONAL DUAL REGULATOR CRP"/>
    <property type="match status" value="1"/>
</dbReference>
<sequence length="252" mass="27667">MPTPSGDKGKTINPEAPGGQNLSAMPFGVSCPSRQFLQAQPWFRHLSGETQASVSESVVTRTAKKGDILLHAGDEVHGWYAVLSGLVKLQSGSPKGRVSAFLGVPDGEWFGEGSTLKSEPRRYDVIALRDTLWLCLPRIQFNALLADSLPFNHFLVAHLNRRLGQAMTIIEAGRLRAPEQRVALYLSRVFWQGRRKLTLSQEELGHLVGLSRQTVNKALKSMEQQGLVSLTFGRVTVLDEHALTAHAIPPEA</sequence>
<dbReference type="RefSeq" id="WP_371435544.1">
    <property type="nucleotide sequence ID" value="NZ_JBHSRS010000002.1"/>
</dbReference>
<dbReference type="Gene3D" id="2.60.120.10">
    <property type="entry name" value="Jelly Rolls"/>
    <property type="match status" value="1"/>
</dbReference>
<dbReference type="PROSITE" id="PS50042">
    <property type="entry name" value="CNMP_BINDING_3"/>
    <property type="match status" value="1"/>
</dbReference>
<dbReference type="Proteomes" id="UP001596270">
    <property type="component" value="Unassembled WGS sequence"/>
</dbReference>
<gene>
    <name evidence="7" type="ORF">ACFQND_01595</name>
</gene>
<dbReference type="CDD" id="cd00038">
    <property type="entry name" value="CAP_ED"/>
    <property type="match status" value="1"/>
</dbReference>
<accession>A0ABW1TRH6</accession>
<dbReference type="InterPro" id="IPR018490">
    <property type="entry name" value="cNMP-bd_dom_sf"/>
</dbReference>
<dbReference type="CDD" id="cd00092">
    <property type="entry name" value="HTH_CRP"/>
    <property type="match status" value="1"/>
</dbReference>
<keyword evidence="3" id="KW-0804">Transcription</keyword>
<protein>
    <submittedName>
        <fullName evidence="7">Crp/Fnr family transcriptional regulator</fullName>
    </submittedName>
</protein>
<dbReference type="InterPro" id="IPR036388">
    <property type="entry name" value="WH-like_DNA-bd_sf"/>
</dbReference>
<dbReference type="SMART" id="SM00419">
    <property type="entry name" value="HTH_CRP"/>
    <property type="match status" value="1"/>
</dbReference>
<feature type="domain" description="HTH crp-type" evidence="6">
    <location>
        <begin position="176"/>
        <end position="241"/>
    </location>
</feature>
<evidence type="ECO:0000256" key="3">
    <source>
        <dbReference type="ARBA" id="ARBA00023163"/>
    </source>
</evidence>
<evidence type="ECO:0000259" key="6">
    <source>
        <dbReference type="PROSITE" id="PS51063"/>
    </source>
</evidence>
<comment type="caution">
    <text evidence="7">The sequence shown here is derived from an EMBL/GenBank/DDBJ whole genome shotgun (WGS) entry which is preliminary data.</text>
</comment>
<dbReference type="InterPro" id="IPR014710">
    <property type="entry name" value="RmlC-like_jellyroll"/>
</dbReference>
<evidence type="ECO:0000313" key="7">
    <source>
        <dbReference type="EMBL" id="MFC6279933.1"/>
    </source>
</evidence>
<dbReference type="Pfam" id="PF13545">
    <property type="entry name" value="HTH_Crp_2"/>
    <property type="match status" value="1"/>
</dbReference>
<dbReference type="PANTHER" id="PTHR24567">
    <property type="entry name" value="CRP FAMILY TRANSCRIPTIONAL REGULATORY PROTEIN"/>
    <property type="match status" value="1"/>
</dbReference>
<dbReference type="InterPro" id="IPR050397">
    <property type="entry name" value="Env_Response_Regulators"/>
</dbReference>
<reference evidence="8" key="1">
    <citation type="journal article" date="2019" name="Int. J. Syst. Evol. Microbiol.">
        <title>The Global Catalogue of Microorganisms (GCM) 10K type strain sequencing project: providing services to taxonomists for standard genome sequencing and annotation.</title>
        <authorList>
            <consortium name="The Broad Institute Genomics Platform"/>
            <consortium name="The Broad Institute Genome Sequencing Center for Infectious Disease"/>
            <person name="Wu L."/>
            <person name="Ma J."/>
        </authorList>
    </citation>
    <scope>NUCLEOTIDE SEQUENCE [LARGE SCALE GENOMIC DNA]</scope>
    <source>
        <strain evidence="8">CCUG 39402</strain>
    </source>
</reference>
<proteinExistence type="predicted"/>